<dbReference type="Gene3D" id="1.10.10.10">
    <property type="entry name" value="Winged helix-like DNA-binding domain superfamily/Winged helix DNA-binding domain"/>
    <property type="match status" value="1"/>
</dbReference>
<dbReference type="PROSITE" id="PS51063">
    <property type="entry name" value="HTH_CRP_2"/>
    <property type="match status" value="1"/>
</dbReference>
<dbReference type="InterPro" id="IPR014710">
    <property type="entry name" value="RmlC-like_jellyroll"/>
</dbReference>
<proteinExistence type="predicted"/>
<evidence type="ECO:0000259" key="4">
    <source>
        <dbReference type="PROSITE" id="PS51063"/>
    </source>
</evidence>
<dbReference type="Gene3D" id="2.60.120.10">
    <property type="entry name" value="Jelly Rolls"/>
    <property type="match status" value="1"/>
</dbReference>
<reference evidence="5 6" key="1">
    <citation type="submission" date="2017-09" db="EMBL/GenBank/DDBJ databases">
        <title>Paracoccus alkalisoli sp. nov., isolated from saline alkaline soil.</title>
        <authorList>
            <person name="Dong X."/>
            <person name="Zhang G."/>
        </authorList>
    </citation>
    <scope>NUCLEOTIDE SEQUENCE [LARGE SCALE GENOMIC DNA]</scope>
    <source>
        <strain evidence="5 6">WN007</strain>
    </source>
</reference>
<sequence length="281" mass="31149">MPPPGNAAGQERGLQGLDLHRAYPQLFTRSEADLVTSLQGAAATVRPRHKLVQAGVPVTACSYLLEGFAGRYRADHQGRRQLLGLLIPGDFIDLPTWRLGHSDHEIVALAPARVCALPHAAISDLRQDAPDLYDKLWQVTLLDAAIERYWTFRNGRLTGRARIASLFAEALVRQYARGLCGLNGCPLPISQTDLAEACGMTPVHANRMLGELRQEQVCLFLDGRVEVMDLAGLFRQAQFDWDYLYLPPEISERLAEIARGEAAPVPQGWARQAAARRVRRL</sequence>
<protein>
    <submittedName>
        <fullName evidence="5">Crp/Fnr family transcriptional regulator</fullName>
    </submittedName>
</protein>
<dbReference type="CDD" id="cd00038">
    <property type="entry name" value="CAP_ED"/>
    <property type="match status" value="1"/>
</dbReference>
<feature type="domain" description="HTH crp-type" evidence="4">
    <location>
        <begin position="157"/>
        <end position="231"/>
    </location>
</feature>
<accession>A0A2A2GKU5</accession>
<dbReference type="InterPro" id="IPR000595">
    <property type="entry name" value="cNMP-bd_dom"/>
</dbReference>
<dbReference type="Pfam" id="PF00027">
    <property type="entry name" value="cNMP_binding"/>
    <property type="match status" value="1"/>
</dbReference>
<evidence type="ECO:0000313" key="5">
    <source>
        <dbReference type="EMBL" id="PAU97519.1"/>
    </source>
</evidence>
<comment type="caution">
    <text evidence="5">The sequence shown here is derived from an EMBL/GenBank/DDBJ whole genome shotgun (WGS) entry which is preliminary data.</text>
</comment>
<dbReference type="OrthoDB" id="7584044at2"/>
<dbReference type="InterPro" id="IPR036388">
    <property type="entry name" value="WH-like_DNA-bd_sf"/>
</dbReference>
<dbReference type="SUPFAM" id="SSF46785">
    <property type="entry name" value="Winged helix' DNA-binding domain"/>
    <property type="match status" value="1"/>
</dbReference>
<dbReference type="SMART" id="SM00419">
    <property type="entry name" value="HTH_CRP"/>
    <property type="match status" value="1"/>
</dbReference>
<dbReference type="InterPro" id="IPR036390">
    <property type="entry name" value="WH_DNA-bd_sf"/>
</dbReference>
<organism evidence="5 6">
    <name type="scientific">Paracoccus salipaludis</name>
    <dbReference type="NCBI Taxonomy" id="2032623"/>
    <lineage>
        <taxon>Bacteria</taxon>
        <taxon>Pseudomonadati</taxon>
        <taxon>Pseudomonadota</taxon>
        <taxon>Alphaproteobacteria</taxon>
        <taxon>Rhodobacterales</taxon>
        <taxon>Paracoccaceae</taxon>
        <taxon>Paracoccus</taxon>
    </lineage>
</organism>
<keyword evidence="2" id="KW-0238">DNA-binding</keyword>
<dbReference type="Pfam" id="PF13545">
    <property type="entry name" value="HTH_Crp_2"/>
    <property type="match status" value="1"/>
</dbReference>
<dbReference type="InterPro" id="IPR018490">
    <property type="entry name" value="cNMP-bd_dom_sf"/>
</dbReference>
<dbReference type="Proteomes" id="UP000218023">
    <property type="component" value="Unassembled WGS sequence"/>
</dbReference>
<evidence type="ECO:0000256" key="2">
    <source>
        <dbReference type="ARBA" id="ARBA00023125"/>
    </source>
</evidence>
<dbReference type="InterPro" id="IPR012318">
    <property type="entry name" value="HTH_CRP"/>
</dbReference>
<keyword evidence="3" id="KW-0804">Transcription</keyword>
<dbReference type="AlphaFoldDB" id="A0A2A2GKU5"/>
<keyword evidence="6" id="KW-1185">Reference proteome</keyword>
<gene>
    <name evidence="5" type="ORF">CK240_08570</name>
</gene>
<dbReference type="EMBL" id="NSJZ01000005">
    <property type="protein sequence ID" value="PAU97519.1"/>
    <property type="molecule type" value="Genomic_DNA"/>
</dbReference>
<dbReference type="GO" id="GO:0006355">
    <property type="term" value="P:regulation of DNA-templated transcription"/>
    <property type="evidence" value="ECO:0007669"/>
    <property type="project" value="InterPro"/>
</dbReference>
<dbReference type="SUPFAM" id="SSF51206">
    <property type="entry name" value="cAMP-binding domain-like"/>
    <property type="match status" value="1"/>
</dbReference>
<evidence type="ECO:0000256" key="1">
    <source>
        <dbReference type="ARBA" id="ARBA00023015"/>
    </source>
</evidence>
<dbReference type="GO" id="GO:0003677">
    <property type="term" value="F:DNA binding"/>
    <property type="evidence" value="ECO:0007669"/>
    <property type="project" value="UniProtKB-KW"/>
</dbReference>
<evidence type="ECO:0000313" key="6">
    <source>
        <dbReference type="Proteomes" id="UP000218023"/>
    </source>
</evidence>
<keyword evidence="1" id="KW-0805">Transcription regulation</keyword>
<name>A0A2A2GKU5_9RHOB</name>
<evidence type="ECO:0000256" key="3">
    <source>
        <dbReference type="ARBA" id="ARBA00023163"/>
    </source>
</evidence>